<keyword evidence="3" id="KW-1185">Reference proteome</keyword>
<evidence type="ECO:0000256" key="1">
    <source>
        <dbReference type="SAM" id="MobiDB-lite"/>
    </source>
</evidence>
<dbReference type="AlphaFoldDB" id="A0AAE3HCS7"/>
<reference evidence="2" key="1">
    <citation type="submission" date="2022-07" db="EMBL/GenBank/DDBJ databases">
        <title>Enhanced cultured diversity of the mouse gut microbiota enables custom-made synthetic communities.</title>
        <authorList>
            <person name="Afrizal A."/>
        </authorList>
    </citation>
    <scope>NUCLEOTIDE SEQUENCE</scope>
    <source>
        <strain evidence="2">DSM 28593</strain>
    </source>
</reference>
<feature type="region of interest" description="Disordered" evidence="1">
    <location>
        <begin position="35"/>
        <end position="58"/>
    </location>
</feature>
<evidence type="ECO:0000313" key="3">
    <source>
        <dbReference type="Proteomes" id="UP001205748"/>
    </source>
</evidence>
<organism evidence="2 3">
    <name type="scientific">Irregularibacter muris</name>
    <dbReference type="NCBI Taxonomy" id="1796619"/>
    <lineage>
        <taxon>Bacteria</taxon>
        <taxon>Bacillati</taxon>
        <taxon>Bacillota</taxon>
        <taxon>Clostridia</taxon>
        <taxon>Eubacteriales</taxon>
        <taxon>Eubacteriaceae</taxon>
        <taxon>Irregularibacter</taxon>
    </lineage>
</organism>
<protein>
    <submittedName>
        <fullName evidence="2">YqzL family protein</fullName>
    </submittedName>
</protein>
<dbReference type="RefSeq" id="WP_257529319.1">
    <property type="nucleotide sequence ID" value="NZ_JANKAS010000002.1"/>
</dbReference>
<sequence>MKKVFWESFYETGKIDMYMLYKEFGQEEFGQDEDIDIPVGKENPKESLESVPWEEPLI</sequence>
<gene>
    <name evidence="2" type="ORF">NSA47_02530</name>
</gene>
<proteinExistence type="predicted"/>
<dbReference type="Proteomes" id="UP001205748">
    <property type="component" value="Unassembled WGS sequence"/>
</dbReference>
<name>A0AAE3HCS7_9FIRM</name>
<comment type="caution">
    <text evidence="2">The sequence shown here is derived from an EMBL/GenBank/DDBJ whole genome shotgun (WGS) entry which is preliminary data.</text>
</comment>
<accession>A0AAE3HCS7</accession>
<dbReference type="EMBL" id="JANKAS010000002">
    <property type="protein sequence ID" value="MCR1897865.1"/>
    <property type="molecule type" value="Genomic_DNA"/>
</dbReference>
<evidence type="ECO:0000313" key="2">
    <source>
        <dbReference type="EMBL" id="MCR1897865.1"/>
    </source>
</evidence>